<sequence length="170" mass="19882">MQDLMRFEDVAELLELDARDEKRNRLFLSAVSEEICLYLDRNLLTGTTTEKQMTERCEFYPEQYPVREIIEIVDDTTGSSLQLTAESAIRDFQCPDAHGNRIYRIQGETDRMIRFTYRYGYELSELPALIKACLLDLIRDRLEALSGTDKDIPDSQSRLRDIDAYRKLNL</sequence>
<protein>
    <submittedName>
        <fullName evidence="1">Uncharacterized protein</fullName>
    </submittedName>
</protein>
<organism evidence="1 2">
    <name type="scientific">Teretinema zuelzerae</name>
    <dbReference type="NCBI Taxonomy" id="156"/>
    <lineage>
        <taxon>Bacteria</taxon>
        <taxon>Pseudomonadati</taxon>
        <taxon>Spirochaetota</taxon>
        <taxon>Spirochaetia</taxon>
        <taxon>Spirochaetales</taxon>
        <taxon>Treponemataceae</taxon>
        <taxon>Teretinema</taxon>
    </lineage>
</organism>
<comment type="caution">
    <text evidence="1">The sequence shown here is derived from an EMBL/GenBank/DDBJ whole genome shotgun (WGS) entry which is preliminary data.</text>
</comment>
<dbReference type="RefSeq" id="WP_230752746.1">
    <property type="nucleotide sequence ID" value="NZ_JAINWA010000001.1"/>
</dbReference>
<dbReference type="AlphaFoldDB" id="A0AAE3JK34"/>
<evidence type="ECO:0000313" key="2">
    <source>
        <dbReference type="Proteomes" id="UP001198163"/>
    </source>
</evidence>
<proteinExistence type="predicted"/>
<keyword evidence="2" id="KW-1185">Reference proteome</keyword>
<evidence type="ECO:0000313" key="1">
    <source>
        <dbReference type="EMBL" id="MCD1653594.1"/>
    </source>
</evidence>
<name>A0AAE3JK34_9SPIR</name>
<dbReference type="Proteomes" id="UP001198163">
    <property type="component" value="Unassembled WGS sequence"/>
</dbReference>
<reference evidence="1" key="1">
    <citation type="submission" date="2021-08" db="EMBL/GenBank/DDBJ databases">
        <title>Comparative analyses of Brucepasteria parasyntrophica and Teretinema zuelzerae.</title>
        <authorList>
            <person name="Song Y."/>
            <person name="Brune A."/>
        </authorList>
    </citation>
    <scope>NUCLEOTIDE SEQUENCE</scope>
    <source>
        <strain evidence="1">DSM 1903</strain>
    </source>
</reference>
<gene>
    <name evidence="1" type="ORF">K7J14_02630</name>
</gene>
<accession>A0AAE3JK34</accession>
<dbReference type="EMBL" id="JAINWA010000001">
    <property type="protein sequence ID" value="MCD1653594.1"/>
    <property type="molecule type" value="Genomic_DNA"/>
</dbReference>